<keyword evidence="7" id="KW-0862">Zinc</keyword>
<dbReference type="eggNOG" id="ENOG502QUGX">
    <property type="taxonomic scope" value="Eukaryota"/>
</dbReference>
<evidence type="ECO:0000256" key="7">
    <source>
        <dbReference type="ARBA" id="ARBA00022833"/>
    </source>
</evidence>
<evidence type="ECO:0000256" key="9">
    <source>
        <dbReference type="SAM" id="Phobius"/>
    </source>
</evidence>
<dbReference type="EC" id="2.3.2.27" evidence="2"/>
<feature type="transmembrane region" description="Helical" evidence="9">
    <location>
        <begin position="41"/>
        <end position="60"/>
    </location>
</feature>
<dbReference type="GO" id="GO:0061630">
    <property type="term" value="F:ubiquitin protein ligase activity"/>
    <property type="evidence" value="ECO:0007669"/>
    <property type="project" value="UniProtKB-EC"/>
</dbReference>
<evidence type="ECO:0000256" key="5">
    <source>
        <dbReference type="ARBA" id="ARBA00022771"/>
    </source>
</evidence>
<keyword evidence="4" id="KW-0479">Metal-binding</keyword>
<sequence length="263" mass="31289">MSLEMDCENQIIEYTNQKNFQNNVQLIQKVKKRLCEKQYQATLGIGSLFYAFIGFIFKVSNNDMDDWNIPNYLFYTVLGYYLIYCFYIIDQYLVISSVYDEISKQNVVSFSITIEVSLKDEFKKQNFNRNLLDKISFKNTKLHVFGFILFLLHLFYVILCLQNDTQAFIFLLIIFTGYYINIAVYFVVFIRNTFKFVKKQLKKQHIQPKTEHLTEETCCICLAQFQENDSIQQYSCCSNLFHQECIESWKQVKNSCPLCRCLI</sequence>
<reference evidence="12" key="1">
    <citation type="journal article" date="2006" name="PLoS Biol.">
        <title>Macronuclear genome sequence of the ciliate Tetrahymena thermophila, a model eukaryote.</title>
        <authorList>
            <person name="Eisen J.A."/>
            <person name="Coyne R.S."/>
            <person name="Wu M."/>
            <person name="Wu D."/>
            <person name="Thiagarajan M."/>
            <person name="Wortman J.R."/>
            <person name="Badger J.H."/>
            <person name="Ren Q."/>
            <person name="Amedeo P."/>
            <person name="Jones K.M."/>
            <person name="Tallon L.J."/>
            <person name="Delcher A.L."/>
            <person name="Salzberg S.L."/>
            <person name="Silva J.C."/>
            <person name="Haas B.J."/>
            <person name="Majoros W.H."/>
            <person name="Farzad M."/>
            <person name="Carlton J.M."/>
            <person name="Smith R.K. Jr."/>
            <person name="Garg J."/>
            <person name="Pearlman R.E."/>
            <person name="Karrer K.M."/>
            <person name="Sun L."/>
            <person name="Manning G."/>
            <person name="Elde N.C."/>
            <person name="Turkewitz A.P."/>
            <person name="Asai D.J."/>
            <person name="Wilkes D.E."/>
            <person name="Wang Y."/>
            <person name="Cai H."/>
            <person name="Collins K."/>
            <person name="Stewart B.A."/>
            <person name="Lee S.R."/>
            <person name="Wilamowska K."/>
            <person name="Weinberg Z."/>
            <person name="Ruzzo W.L."/>
            <person name="Wloga D."/>
            <person name="Gaertig J."/>
            <person name="Frankel J."/>
            <person name="Tsao C.-C."/>
            <person name="Gorovsky M.A."/>
            <person name="Keeling P.J."/>
            <person name="Waller R.F."/>
            <person name="Patron N.J."/>
            <person name="Cherry J.M."/>
            <person name="Stover N.A."/>
            <person name="Krieger C.J."/>
            <person name="del Toro C."/>
            <person name="Ryder H.F."/>
            <person name="Williamson S.C."/>
            <person name="Barbeau R.A."/>
            <person name="Hamilton E.P."/>
            <person name="Orias E."/>
        </authorList>
    </citation>
    <scope>NUCLEOTIDE SEQUENCE [LARGE SCALE GENOMIC DNA]</scope>
    <source>
        <strain evidence="12">SB210</strain>
    </source>
</reference>
<dbReference type="Gene3D" id="3.30.40.10">
    <property type="entry name" value="Zinc/RING finger domain, C3HC4 (zinc finger)"/>
    <property type="match status" value="1"/>
</dbReference>
<keyword evidence="6" id="KW-0833">Ubl conjugation pathway</keyword>
<evidence type="ECO:0000256" key="2">
    <source>
        <dbReference type="ARBA" id="ARBA00012483"/>
    </source>
</evidence>
<proteinExistence type="predicted"/>
<protein>
    <recommendedName>
        <fullName evidence="2">RING-type E3 ubiquitin transferase</fullName>
        <ecNumber evidence="2">2.3.2.27</ecNumber>
    </recommendedName>
</protein>
<dbReference type="Pfam" id="PF13639">
    <property type="entry name" value="zf-RING_2"/>
    <property type="match status" value="1"/>
</dbReference>
<evidence type="ECO:0000256" key="6">
    <source>
        <dbReference type="ARBA" id="ARBA00022786"/>
    </source>
</evidence>
<gene>
    <name evidence="11" type="ORF">TTHERM_00285710</name>
</gene>
<accession>I7MF22</accession>
<dbReference type="PANTHER" id="PTHR22937">
    <property type="entry name" value="E3 UBIQUITIN-PROTEIN LIGASE RNF165"/>
    <property type="match status" value="1"/>
</dbReference>
<comment type="catalytic activity">
    <reaction evidence="1">
        <text>S-ubiquitinyl-[E2 ubiquitin-conjugating enzyme]-L-cysteine + [acceptor protein]-L-lysine = [E2 ubiquitin-conjugating enzyme]-L-cysteine + N(6)-ubiquitinyl-[acceptor protein]-L-lysine.</text>
        <dbReference type="EC" id="2.3.2.27"/>
    </reaction>
</comment>
<dbReference type="GO" id="GO:0008270">
    <property type="term" value="F:zinc ion binding"/>
    <property type="evidence" value="ECO:0007669"/>
    <property type="project" value="UniProtKB-KW"/>
</dbReference>
<dbReference type="KEGG" id="tet:TTHERM_00285710"/>
<feature type="domain" description="RING-type" evidence="10">
    <location>
        <begin position="218"/>
        <end position="260"/>
    </location>
</feature>
<feature type="transmembrane region" description="Helical" evidence="9">
    <location>
        <begin position="167"/>
        <end position="190"/>
    </location>
</feature>
<evidence type="ECO:0000313" key="12">
    <source>
        <dbReference type="Proteomes" id="UP000009168"/>
    </source>
</evidence>
<dbReference type="RefSeq" id="XP_001018585.2">
    <property type="nucleotide sequence ID" value="XM_001018585.2"/>
</dbReference>
<dbReference type="PANTHER" id="PTHR22937:SF65">
    <property type="entry name" value="E3 UBIQUITIN-PROTEIN LIGASE ARK2C"/>
    <property type="match status" value="1"/>
</dbReference>
<evidence type="ECO:0000256" key="3">
    <source>
        <dbReference type="ARBA" id="ARBA00022679"/>
    </source>
</evidence>
<feature type="transmembrane region" description="Helical" evidence="9">
    <location>
        <begin position="72"/>
        <end position="89"/>
    </location>
</feature>
<feature type="transmembrane region" description="Helical" evidence="9">
    <location>
        <begin position="142"/>
        <end position="161"/>
    </location>
</feature>
<dbReference type="InterPro" id="IPR045191">
    <property type="entry name" value="MBR1/2-like"/>
</dbReference>
<dbReference type="Proteomes" id="UP000009168">
    <property type="component" value="Unassembled WGS sequence"/>
</dbReference>
<keyword evidence="5 8" id="KW-0863">Zinc-finger</keyword>
<keyword evidence="9" id="KW-0812">Transmembrane</keyword>
<keyword evidence="9" id="KW-1133">Transmembrane helix</keyword>
<dbReference type="InParanoid" id="I7MF22"/>
<keyword evidence="9" id="KW-0472">Membrane</keyword>
<name>I7MF22_TETTS</name>
<evidence type="ECO:0000256" key="4">
    <source>
        <dbReference type="ARBA" id="ARBA00022723"/>
    </source>
</evidence>
<keyword evidence="3" id="KW-0808">Transferase</keyword>
<dbReference type="InterPro" id="IPR013083">
    <property type="entry name" value="Znf_RING/FYVE/PHD"/>
</dbReference>
<dbReference type="OrthoDB" id="438722at2759"/>
<organism evidence="11 12">
    <name type="scientific">Tetrahymena thermophila (strain SB210)</name>
    <dbReference type="NCBI Taxonomy" id="312017"/>
    <lineage>
        <taxon>Eukaryota</taxon>
        <taxon>Sar</taxon>
        <taxon>Alveolata</taxon>
        <taxon>Ciliophora</taxon>
        <taxon>Intramacronucleata</taxon>
        <taxon>Oligohymenophorea</taxon>
        <taxon>Hymenostomatida</taxon>
        <taxon>Tetrahymenina</taxon>
        <taxon>Tetrahymenidae</taxon>
        <taxon>Tetrahymena</taxon>
    </lineage>
</organism>
<dbReference type="SUPFAM" id="SSF57850">
    <property type="entry name" value="RING/U-box"/>
    <property type="match status" value="1"/>
</dbReference>
<dbReference type="InterPro" id="IPR001841">
    <property type="entry name" value="Znf_RING"/>
</dbReference>
<dbReference type="GeneID" id="7839498"/>
<evidence type="ECO:0000259" key="10">
    <source>
        <dbReference type="PROSITE" id="PS50089"/>
    </source>
</evidence>
<keyword evidence="12" id="KW-1185">Reference proteome</keyword>
<dbReference type="STRING" id="312017.I7MF22"/>
<dbReference type="AlphaFoldDB" id="I7MF22"/>
<dbReference type="EMBL" id="GG662651">
    <property type="protein sequence ID" value="EAR98340.2"/>
    <property type="molecule type" value="Genomic_DNA"/>
</dbReference>
<evidence type="ECO:0000256" key="8">
    <source>
        <dbReference type="PROSITE-ProRule" id="PRU00175"/>
    </source>
</evidence>
<evidence type="ECO:0000256" key="1">
    <source>
        <dbReference type="ARBA" id="ARBA00000900"/>
    </source>
</evidence>
<evidence type="ECO:0000313" key="11">
    <source>
        <dbReference type="EMBL" id="EAR98340.2"/>
    </source>
</evidence>
<dbReference type="PROSITE" id="PS50089">
    <property type="entry name" value="ZF_RING_2"/>
    <property type="match status" value="1"/>
</dbReference>